<dbReference type="InterPro" id="IPR043359">
    <property type="entry name" value="GLI-like"/>
</dbReference>
<evidence type="ECO:0000313" key="13">
    <source>
        <dbReference type="Proteomes" id="UP000324222"/>
    </source>
</evidence>
<dbReference type="OrthoDB" id="3214149at2759"/>
<organism evidence="12 13">
    <name type="scientific">Portunus trituberculatus</name>
    <name type="common">Swimming crab</name>
    <name type="synonym">Neptunus trituberculatus</name>
    <dbReference type="NCBI Taxonomy" id="210409"/>
    <lineage>
        <taxon>Eukaryota</taxon>
        <taxon>Metazoa</taxon>
        <taxon>Ecdysozoa</taxon>
        <taxon>Arthropoda</taxon>
        <taxon>Crustacea</taxon>
        <taxon>Multicrustacea</taxon>
        <taxon>Malacostraca</taxon>
        <taxon>Eumalacostraca</taxon>
        <taxon>Eucarida</taxon>
        <taxon>Decapoda</taxon>
        <taxon>Pleocyemata</taxon>
        <taxon>Brachyura</taxon>
        <taxon>Eubrachyura</taxon>
        <taxon>Portunoidea</taxon>
        <taxon>Portunidae</taxon>
        <taxon>Portuninae</taxon>
        <taxon>Portunus</taxon>
    </lineage>
</organism>
<evidence type="ECO:0000256" key="3">
    <source>
        <dbReference type="ARBA" id="ARBA00022723"/>
    </source>
</evidence>
<dbReference type="InterPro" id="IPR036236">
    <property type="entry name" value="Znf_C2H2_sf"/>
</dbReference>
<dbReference type="InterPro" id="IPR013087">
    <property type="entry name" value="Znf_C2H2_type"/>
</dbReference>
<dbReference type="Proteomes" id="UP000324222">
    <property type="component" value="Unassembled WGS sequence"/>
</dbReference>
<comment type="similarity">
    <text evidence="2">Belongs to the GLI C2H2-type zinc-finger protein family.</text>
</comment>
<feature type="region of interest" description="Disordered" evidence="10">
    <location>
        <begin position="205"/>
        <end position="253"/>
    </location>
</feature>
<dbReference type="SUPFAM" id="SSF57667">
    <property type="entry name" value="beta-beta-alpha zinc fingers"/>
    <property type="match status" value="2"/>
</dbReference>
<keyword evidence="4" id="KW-0677">Repeat</keyword>
<keyword evidence="6" id="KW-0862">Zinc</keyword>
<evidence type="ECO:0000256" key="4">
    <source>
        <dbReference type="ARBA" id="ARBA00022737"/>
    </source>
</evidence>
<keyword evidence="7" id="KW-0238">DNA-binding</keyword>
<dbReference type="PROSITE" id="PS50157">
    <property type="entry name" value="ZINC_FINGER_C2H2_2"/>
    <property type="match status" value="2"/>
</dbReference>
<accession>A0A5B7EE63</accession>
<gene>
    <name evidence="12" type="primary">GLIS2</name>
    <name evidence="12" type="ORF">E2C01_024579</name>
</gene>
<dbReference type="GO" id="GO:0005634">
    <property type="term" value="C:nucleus"/>
    <property type="evidence" value="ECO:0007669"/>
    <property type="project" value="UniProtKB-SubCell"/>
</dbReference>
<evidence type="ECO:0000256" key="1">
    <source>
        <dbReference type="ARBA" id="ARBA00004123"/>
    </source>
</evidence>
<protein>
    <submittedName>
        <fullName evidence="12">Zinc finger protein GLIS2</fullName>
    </submittedName>
</protein>
<feature type="compositionally biased region" description="Low complexity" evidence="10">
    <location>
        <begin position="232"/>
        <end position="253"/>
    </location>
</feature>
<feature type="region of interest" description="Disordered" evidence="10">
    <location>
        <begin position="91"/>
        <end position="150"/>
    </location>
</feature>
<dbReference type="GO" id="GO:0000981">
    <property type="term" value="F:DNA-binding transcription factor activity, RNA polymerase II-specific"/>
    <property type="evidence" value="ECO:0007669"/>
    <property type="project" value="TreeGrafter"/>
</dbReference>
<dbReference type="Pfam" id="PF00096">
    <property type="entry name" value="zf-C2H2"/>
    <property type="match status" value="2"/>
</dbReference>
<evidence type="ECO:0000256" key="7">
    <source>
        <dbReference type="ARBA" id="ARBA00023125"/>
    </source>
</evidence>
<evidence type="ECO:0000256" key="2">
    <source>
        <dbReference type="ARBA" id="ARBA00010831"/>
    </source>
</evidence>
<evidence type="ECO:0000259" key="11">
    <source>
        <dbReference type="PROSITE" id="PS50157"/>
    </source>
</evidence>
<feature type="domain" description="C2H2-type" evidence="11">
    <location>
        <begin position="35"/>
        <end position="64"/>
    </location>
</feature>
<keyword evidence="5 9" id="KW-0863">Zinc-finger</keyword>
<comment type="caution">
    <text evidence="12">The sequence shown here is derived from an EMBL/GenBank/DDBJ whole genome shotgun (WGS) entry which is preliminary data.</text>
</comment>
<dbReference type="GO" id="GO:0000978">
    <property type="term" value="F:RNA polymerase II cis-regulatory region sequence-specific DNA binding"/>
    <property type="evidence" value="ECO:0007669"/>
    <property type="project" value="TreeGrafter"/>
</dbReference>
<keyword evidence="3" id="KW-0479">Metal-binding</keyword>
<sequence length="253" mass="26860">MKDFSLTTDPRASQPITLLGQHATHMGTSTREKPYVCTVPGCGKAYSNSSDRFKHTRTHFVDKPYECRHPGCGKRYTDPSSLRKHVKIYGHYRRPEDQGVSSSSSSDLLDPSMTASARLDLSPSPSSSGSPLVPSPVPSTPSPSFLPSTLFPGTHSGAGVGVGMGAAGLSSWAPVTAWTVALQQYQAGLLLQGGAGLAGLGGGFHSHSNMVEEEEEDDDDEEEVRMDSSAALDLSMCPSPLDLSLPSSRSKHQ</sequence>
<dbReference type="FunFam" id="3.30.160.60:FF:001102">
    <property type="entry name" value="Transcription factor IIIA"/>
    <property type="match status" value="1"/>
</dbReference>
<dbReference type="FunFam" id="3.30.160.60:FF:000359">
    <property type="entry name" value="GLIS family zinc finger 2"/>
    <property type="match status" value="1"/>
</dbReference>
<feature type="domain" description="C2H2-type" evidence="11">
    <location>
        <begin position="65"/>
        <end position="96"/>
    </location>
</feature>
<comment type="subcellular location">
    <subcellularLocation>
        <location evidence="1">Nucleus</location>
    </subcellularLocation>
</comment>
<dbReference type="PANTHER" id="PTHR45718:SF8">
    <property type="entry name" value="GLIS FAMILY ZINC FINGER 2"/>
    <property type="match status" value="1"/>
</dbReference>
<evidence type="ECO:0000256" key="10">
    <source>
        <dbReference type="SAM" id="MobiDB-lite"/>
    </source>
</evidence>
<keyword evidence="8" id="KW-0539">Nucleus</keyword>
<evidence type="ECO:0000313" key="12">
    <source>
        <dbReference type="EMBL" id="MPC31293.1"/>
    </source>
</evidence>
<dbReference type="EMBL" id="VSRR010002406">
    <property type="protein sequence ID" value="MPC31293.1"/>
    <property type="molecule type" value="Genomic_DNA"/>
</dbReference>
<dbReference type="Gene3D" id="3.30.160.60">
    <property type="entry name" value="Classic Zinc Finger"/>
    <property type="match status" value="2"/>
</dbReference>
<reference evidence="12 13" key="1">
    <citation type="submission" date="2019-05" db="EMBL/GenBank/DDBJ databases">
        <title>Another draft genome of Portunus trituberculatus and its Hox gene families provides insights of decapod evolution.</title>
        <authorList>
            <person name="Jeong J.-H."/>
            <person name="Song I."/>
            <person name="Kim S."/>
            <person name="Choi T."/>
            <person name="Kim D."/>
            <person name="Ryu S."/>
            <person name="Kim W."/>
        </authorList>
    </citation>
    <scope>NUCLEOTIDE SEQUENCE [LARGE SCALE GENOMIC DNA]</scope>
    <source>
        <tissue evidence="12">Muscle</tissue>
    </source>
</reference>
<dbReference type="GO" id="GO:0008270">
    <property type="term" value="F:zinc ion binding"/>
    <property type="evidence" value="ECO:0007669"/>
    <property type="project" value="UniProtKB-KW"/>
</dbReference>
<evidence type="ECO:0000256" key="5">
    <source>
        <dbReference type="ARBA" id="ARBA00022771"/>
    </source>
</evidence>
<dbReference type="SMART" id="SM00355">
    <property type="entry name" value="ZnF_C2H2"/>
    <property type="match status" value="2"/>
</dbReference>
<feature type="compositionally biased region" description="Low complexity" evidence="10">
    <location>
        <begin position="121"/>
        <end position="132"/>
    </location>
</feature>
<dbReference type="AlphaFoldDB" id="A0A5B7EE63"/>
<feature type="compositionally biased region" description="Acidic residues" evidence="10">
    <location>
        <begin position="211"/>
        <end position="224"/>
    </location>
</feature>
<dbReference type="PROSITE" id="PS00028">
    <property type="entry name" value="ZINC_FINGER_C2H2_1"/>
    <property type="match status" value="2"/>
</dbReference>
<dbReference type="PANTHER" id="PTHR45718">
    <property type="entry name" value="TRANSCRIPTIONAL ACTIVATOR CUBITUS INTERRUPTUS"/>
    <property type="match status" value="1"/>
</dbReference>
<proteinExistence type="inferred from homology"/>
<evidence type="ECO:0000256" key="6">
    <source>
        <dbReference type="ARBA" id="ARBA00022833"/>
    </source>
</evidence>
<evidence type="ECO:0000256" key="8">
    <source>
        <dbReference type="ARBA" id="ARBA00023242"/>
    </source>
</evidence>
<name>A0A5B7EE63_PORTR</name>
<evidence type="ECO:0000256" key="9">
    <source>
        <dbReference type="PROSITE-ProRule" id="PRU00042"/>
    </source>
</evidence>
<keyword evidence="13" id="KW-1185">Reference proteome</keyword>